<dbReference type="STRING" id="1715693.PH7735_03103"/>
<gene>
    <name evidence="2" type="primary">hmuT</name>
    <name evidence="2" type="ORF">PH7735_03103</name>
</gene>
<dbReference type="Proteomes" id="UP000051870">
    <property type="component" value="Unassembled WGS sequence"/>
</dbReference>
<proteinExistence type="predicted"/>
<dbReference type="InterPro" id="IPR002491">
    <property type="entry name" value="ABC_transptr_periplasmic_BD"/>
</dbReference>
<dbReference type="InterPro" id="IPR050902">
    <property type="entry name" value="ABC_Transporter_SBP"/>
</dbReference>
<dbReference type="EMBL" id="CYTW01000004">
    <property type="protein sequence ID" value="CUK07389.1"/>
    <property type="molecule type" value="Genomic_DNA"/>
</dbReference>
<reference evidence="3" key="1">
    <citation type="submission" date="2015-09" db="EMBL/GenBank/DDBJ databases">
        <authorList>
            <person name="Rodrigo-Torres Lidia"/>
            <person name="Arahal R.David."/>
        </authorList>
    </citation>
    <scope>NUCLEOTIDE SEQUENCE [LARGE SCALE GENOMIC DNA]</scope>
    <source>
        <strain evidence="3">CECT 7735</strain>
    </source>
</reference>
<organism evidence="2 3">
    <name type="scientific">Shimia thalassica</name>
    <dbReference type="NCBI Taxonomy" id="1715693"/>
    <lineage>
        <taxon>Bacteria</taxon>
        <taxon>Pseudomonadati</taxon>
        <taxon>Pseudomonadota</taxon>
        <taxon>Alphaproteobacteria</taxon>
        <taxon>Rhodobacterales</taxon>
        <taxon>Roseobacteraceae</taxon>
    </lineage>
</organism>
<feature type="domain" description="Fe/B12 periplasmic-binding" evidence="1">
    <location>
        <begin position="34"/>
        <end position="288"/>
    </location>
</feature>
<dbReference type="PANTHER" id="PTHR30535">
    <property type="entry name" value="VITAMIN B12-BINDING PROTEIN"/>
    <property type="match status" value="1"/>
</dbReference>
<evidence type="ECO:0000259" key="1">
    <source>
        <dbReference type="PROSITE" id="PS50983"/>
    </source>
</evidence>
<accession>A0A0P1IDN5</accession>
<keyword evidence="3" id="KW-1185">Reference proteome</keyword>
<sequence>MTRLSPLSLLQAVMGIIVVLLWVVAARADEAPSRIVSVGGAITEIVYALGEEDRLVARDTTSNYPAAALALPNVGYIRRLSPEGVLSVNPDLILAEEGAGPPEAVELLQEAAVPMIEVAGGYSQQAILDRIRTVADVLDVPDKGEDLAARVKADLAIAVAATEGLDEKRVLFILSMQGGRIMAAGDETSAQAIIDLAGGENAVSGFVGFKPLTDEAITLSGADVILLMDRTGDHGITNEQLFAHPALGVTPAAQTQSVVRMDGMLMLGFSVRTAQAITDLSQALQAAGS</sequence>
<dbReference type="SUPFAM" id="SSF53807">
    <property type="entry name" value="Helical backbone' metal receptor"/>
    <property type="match status" value="1"/>
</dbReference>
<evidence type="ECO:0000313" key="2">
    <source>
        <dbReference type="EMBL" id="CUK07389.1"/>
    </source>
</evidence>
<dbReference type="Pfam" id="PF01497">
    <property type="entry name" value="Peripla_BP_2"/>
    <property type="match status" value="1"/>
</dbReference>
<dbReference type="PANTHER" id="PTHR30535:SF4">
    <property type="entry name" value="HEMIN-BINDING PERIPLASMIC PROTEIN HMUT"/>
    <property type="match status" value="1"/>
</dbReference>
<name>A0A0P1IDN5_9RHOB</name>
<dbReference type="PROSITE" id="PS50983">
    <property type="entry name" value="FE_B12_PBP"/>
    <property type="match status" value="1"/>
</dbReference>
<dbReference type="RefSeq" id="WP_058312287.1">
    <property type="nucleotide sequence ID" value="NZ_CYTW01000004.1"/>
</dbReference>
<dbReference type="GeneID" id="83882092"/>
<dbReference type="AlphaFoldDB" id="A0A0P1IDN5"/>
<dbReference type="CDD" id="cd01149">
    <property type="entry name" value="HutB"/>
    <property type="match status" value="1"/>
</dbReference>
<evidence type="ECO:0000313" key="3">
    <source>
        <dbReference type="Proteomes" id="UP000051870"/>
    </source>
</evidence>
<dbReference type="Gene3D" id="3.40.50.1980">
    <property type="entry name" value="Nitrogenase molybdenum iron protein domain"/>
    <property type="match status" value="2"/>
</dbReference>
<protein>
    <submittedName>
        <fullName evidence="2">Hemin-binding periplasmic protein HmuT</fullName>
    </submittedName>
</protein>